<dbReference type="Pfam" id="PF01965">
    <property type="entry name" value="DJ-1_PfpI"/>
    <property type="match status" value="1"/>
</dbReference>
<dbReference type="InterPro" id="IPR002818">
    <property type="entry name" value="DJ-1/PfpI"/>
</dbReference>
<evidence type="ECO:0000259" key="1">
    <source>
        <dbReference type="Pfam" id="PF01965"/>
    </source>
</evidence>
<dbReference type="InterPro" id="IPR029062">
    <property type="entry name" value="Class_I_gatase-like"/>
</dbReference>
<keyword evidence="3" id="KW-1185">Reference proteome</keyword>
<organism evidence="2 3">
    <name type="scientific">Dyella psychrodurans</name>
    <dbReference type="NCBI Taxonomy" id="1927960"/>
    <lineage>
        <taxon>Bacteria</taxon>
        <taxon>Pseudomonadati</taxon>
        <taxon>Pseudomonadota</taxon>
        <taxon>Gammaproteobacteria</taxon>
        <taxon>Lysobacterales</taxon>
        <taxon>Rhodanobacteraceae</taxon>
        <taxon>Dyella</taxon>
    </lineage>
</organism>
<dbReference type="GO" id="GO:0006355">
    <property type="term" value="P:regulation of DNA-templated transcription"/>
    <property type="evidence" value="ECO:0007669"/>
    <property type="project" value="TreeGrafter"/>
</dbReference>
<gene>
    <name evidence="2" type="ORF">DWU99_17455</name>
</gene>
<dbReference type="AlphaFoldDB" id="A0A370WZ68"/>
<dbReference type="EMBL" id="QRBF01000007">
    <property type="protein sequence ID" value="RDS81454.1"/>
    <property type="molecule type" value="Genomic_DNA"/>
</dbReference>
<proteinExistence type="predicted"/>
<dbReference type="Gene3D" id="3.40.50.880">
    <property type="match status" value="1"/>
</dbReference>
<reference evidence="2 3" key="1">
    <citation type="submission" date="2018-07" db="EMBL/GenBank/DDBJ databases">
        <title>Dyella monticola sp. nov. and Dyella psychrodurans sp. nov. isolated from monsoon evergreen broad-leaved forest soil of Dinghu Mountain, China.</title>
        <authorList>
            <person name="Gao Z."/>
            <person name="Qiu L."/>
        </authorList>
    </citation>
    <scope>NUCLEOTIDE SEQUENCE [LARGE SCALE GENOMIC DNA]</scope>
    <source>
        <strain evidence="2 3">4MSK11</strain>
    </source>
</reference>
<dbReference type="Proteomes" id="UP000255334">
    <property type="component" value="Unassembled WGS sequence"/>
</dbReference>
<dbReference type="PANTHER" id="PTHR43130:SF2">
    <property type="entry name" value="DJ-1_PFPI DOMAIN-CONTAINING PROTEIN"/>
    <property type="match status" value="1"/>
</dbReference>
<evidence type="ECO:0000313" key="2">
    <source>
        <dbReference type="EMBL" id="RDS81454.1"/>
    </source>
</evidence>
<dbReference type="PANTHER" id="PTHR43130">
    <property type="entry name" value="ARAC-FAMILY TRANSCRIPTIONAL REGULATOR"/>
    <property type="match status" value="1"/>
</dbReference>
<feature type="domain" description="DJ-1/PfpI" evidence="1">
    <location>
        <begin position="2"/>
        <end position="158"/>
    </location>
</feature>
<dbReference type="SUPFAM" id="SSF52317">
    <property type="entry name" value="Class I glutamine amidotransferase-like"/>
    <property type="match status" value="1"/>
</dbReference>
<dbReference type="InterPro" id="IPR052158">
    <property type="entry name" value="INH-QAR"/>
</dbReference>
<evidence type="ECO:0000313" key="3">
    <source>
        <dbReference type="Proteomes" id="UP000255334"/>
    </source>
</evidence>
<name>A0A370WZ68_9GAMM</name>
<comment type="caution">
    <text evidence="2">The sequence shown here is derived from an EMBL/GenBank/DDBJ whole genome shotgun (WGS) entry which is preliminary data.</text>
</comment>
<dbReference type="RefSeq" id="WP_115479359.1">
    <property type="nucleotide sequence ID" value="NZ_QRBF01000007.1"/>
</dbReference>
<protein>
    <submittedName>
        <fullName evidence="2">AraC family transcriptional regulator</fullName>
    </submittedName>
</protein>
<accession>A0A370WZ68</accession>
<dbReference type="OrthoDB" id="3210279at2"/>
<sequence>MHIAIVTFDGFNELDSLIALGILNRVKRPDWRVSLCCPAQSVTSMSGVVLQAQSKLKEVRAADAVVVGSGAKTLDIARNAALMDQLDFDPARQLVGAQCSGAWLLAKLGLFRNQPACTDAKSRPWLEEAGIEVLDQPFHAKANLATAGGCLASQYLAAWIIARSEGLEAAREALHYVAPVGEKDDYVERAMSNITPYLA</sequence>